<organism evidence="1 2">
    <name type="scientific">Deinococcus arboris</name>
    <dbReference type="NCBI Taxonomy" id="2682977"/>
    <lineage>
        <taxon>Bacteria</taxon>
        <taxon>Thermotogati</taxon>
        <taxon>Deinococcota</taxon>
        <taxon>Deinococci</taxon>
        <taxon>Deinococcales</taxon>
        <taxon>Deinococcaceae</taxon>
        <taxon>Deinococcus</taxon>
    </lineage>
</organism>
<dbReference type="PANTHER" id="PTHR48100">
    <property type="entry name" value="BROAD-SPECIFICITY PHOSPHATASE YOR283W-RELATED"/>
    <property type="match status" value="1"/>
</dbReference>
<dbReference type="InterPro" id="IPR013078">
    <property type="entry name" value="His_Pase_superF_clade-1"/>
</dbReference>
<dbReference type="SUPFAM" id="SSF53254">
    <property type="entry name" value="Phosphoglycerate mutase-like"/>
    <property type="match status" value="1"/>
</dbReference>
<dbReference type="CDD" id="cd07067">
    <property type="entry name" value="HP_PGM_like"/>
    <property type="match status" value="1"/>
</dbReference>
<dbReference type="Proteomes" id="UP000483286">
    <property type="component" value="Unassembled WGS sequence"/>
</dbReference>
<evidence type="ECO:0000313" key="2">
    <source>
        <dbReference type="Proteomes" id="UP000483286"/>
    </source>
</evidence>
<dbReference type="GO" id="GO:0016791">
    <property type="term" value="F:phosphatase activity"/>
    <property type="evidence" value="ECO:0007669"/>
    <property type="project" value="TreeGrafter"/>
</dbReference>
<dbReference type="GO" id="GO:0005737">
    <property type="term" value="C:cytoplasm"/>
    <property type="evidence" value="ECO:0007669"/>
    <property type="project" value="TreeGrafter"/>
</dbReference>
<gene>
    <name evidence="1" type="ORF">GO986_10045</name>
</gene>
<dbReference type="SMART" id="SM00855">
    <property type="entry name" value="PGAM"/>
    <property type="match status" value="1"/>
</dbReference>
<protein>
    <submittedName>
        <fullName evidence="1">Histidine phosphatase family protein</fullName>
    </submittedName>
</protein>
<dbReference type="AlphaFoldDB" id="A0A7C9HRP5"/>
<name>A0A7C9HRP5_9DEIO</name>
<proteinExistence type="predicted"/>
<dbReference type="Gene3D" id="3.40.50.1240">
    <property type="entry name" value="Phosphoglycerate mutase-like"/>
    <property type="match status" value="1"/>
</dbReference>
<sequence>MTLRLHLVRHAPTARNREGRYPLAHDDAPLSAAGEALARSLKLRGAVNEGATVFASPRLRARQTAALAGFPHAAPAPELTEAQFGVMAGLTWAELEARHGPAPRAWIEALADPDSGGGPPGGETGRAFHARVRHWLDALPSSGEVLAFAHAGSLQAALRVTVGLNAVVTPPGTRVTLDRGKVDGGGAAWWLVALVPPEAP</sequence>
<dbReference type="InterPro" id="IPR029033">
    <property type="entry name" value="His_PPase_superfam"/>
</dbReference>
<dbReference type="EMBL" id="WQLB01000011">
    <property type="protein sequence ID" value="MVN87109.1"/>
    <property type="molecule type" value="Genomic_DNA"/>
</dbReference>
<dbReference type="InterPro" id="IPR050275">
    <property type="entry name" value="PGM_Phosphatase"/>
</dbReference>
<dbReference type="RefSeq" id="WP_369409282.1">
    <property type="nucleotide sequence ID" value="NZ_WQLB01000011.1"/>
</dbReference>
<keyword evidence="2" id="KW-1185">Reference proteome</keyword>
<reference evidence="1 2" key="1">
    <citation type="submission" date="2019-12" db="EMBL/GenBank/DDBJ databases">
        <title>Deinococcus sp. HMF7620 Genome sequencing and assembly.</title>
        <authorList>
            <person name="Kang H."/>
            <person name="Kim H."/>
            <person name="Joh K."/>
        </authorList>
    </citation>
    <scope>NUCLEOTIDE SEQUENCE [LARGE SCALE GENOMIC DNA]</scope>
    <source>
        <strain evidence="1 2">HMF7620</strain>
    </source>
</reference>
<comment type="caution">
    <text evidence="1">The sequence shown here is derived from an EMBL/GenBank/DDBJ whole genome shotgun (WGS) entry which is preliminary data.</text>
</comment>
<accession>A0A7C9HRP5</accession>
<dbReference type="Pfam" id="PF00300">
    <property type="entry name" value="His_Phos_1"/>
    <property type="match status" value="1"/>
</dbReference>
<evidence type="ECO:0000313" key="1">
    <source>
        <dbReference type="EMBL" id="MVN87109.1"/>
    </source>
</evidence>
<dbReference type="PANTHER" id="PTHR48100:SF1">
    <property type="entry name" value="HISTIDINE PHOSPHATASE FAMILY PROTEIN-RELATED"/>
    <property type="match status" value="1"/>
</dbReference>